<evidence type="ECO:0000313" key="2">
    <source>
        <dbReference type="Proteomes" id="UP001500620"/>
    </source>
</evidence>
<dbReference type="EMBL" id="BAABAT010000030">
    <property type="protein sequence ID" value="GAA4258298.1"/>
    <property type="molecule type" value="Genomic_DNA"/>
</dbReference>
<organism evidence="1 2">
    <name type="scientific">Dactylosporangium darangshiense</name>
    <dbReference type="NCBI Taxonomy" id="579108"/>
    <lineage>
        <taxon>Bacteria</taxon>
        <taxon>Bacillati</taxon>
        <taxon>Actinomycetota</taxon>
        <taxon>Actinomycetes</taxon>
        <taxon>Micromonosporales</taxon>
        <taxon>Micromonosporaceae</taxon>
        <taxon>Dactylosporangium</taxon>
    </lineage>
</organism>
<protein>
    <submittedName>
        <fullName evidence="1">Uncharacterized protein</fullName>
    </submittedName>
</protein>
<comment type="caution">
    <text evidence="1">The sequence shown here is derived from an EMBL/GenBank/DDBJ whole genome shotgun (WGS) entry which is preliminary data.</text>
</comment>
<keyword evidence="2" id="KW-1185">Reference proteome</keyword>
<name>A0ABP8DKH9_9ACTN</name>
<gene>
    <name evidence="1" type="ORF">GCM10022255_078450</name>
</gene>
<accession>A0ABP8DKH9</accession>
<reference evidence="2" key="1">
    <citation type="journal article" date="2019" name="Int. J. Syst. Evol. Microbiol.">
        <title>The Global Catalogue of Microorganisms (GCM) 10K type strain sequencing project: providing services to taxonomists for standard genome sequencing and annotation.</title>
        <authorList>
            <consortium name="The Broad Institute Genomics Platform"/>
            <consortium name="The Broad Institute Genome Sequencing Center for Infectious Disease"/>
            <person name="Wu L."/>
            <person name="Ma J."/>
        </authorList>
    </citation>
    <scope>NUCLEOTIDE SEQUENCE [LARGE SCALE GENOMIC DNA]</scope>
    <source>
        <strain evidence="2">JCM 17441</strain>
    </source>
</reference>
<sequence length="57" mass="6221">MCDTGRRRKGAVAGRPFAEAAVSLPPVMDNTARETPEMGKKIIVTTNCFRFAARRPA</sequence>
<proteinExistence type="predicted"/>
<dbReference type="Proteomes" id="UP001500620">
    <property type="component" value="Unassembled WGS sequence"/>
</dbReference>
<evidence type="ECO:0000313" key="1">
    <source>
        <dbReference type="EMBL" id="GAA4258298.1"/>
    </source>
</evidence>